<evidence type="ECO:0000256" key="8">
    <source>
        <dbReference type="ARBA" id="ARBA00023065"/>
    </source>
</evidence>
<evidence type="ECO:0000256" key="11">
    <source>
        <dbReference type="ARBA" id="ARBA00023310"/>
    </source>
</evidence>
<dbReference type="Proteomes" id="UP001058120">
    <property type="component" value="Chromosome"/>
</dbReference>
<dbReference type="InterPro" id="IPR020537">
    <property type="entry name" value="ATP_synth_F0_csu_DDCD_BS"/>
</dbReference>
<dbReference type="InterPro" id="IPR005953">
    <property type="entry name" value="ATP_synth_csu_bac/chlpt"/>
</dbReference>
<gene>
    <name evidence="13 16" type="primary">atpE</name>
    <name evidence="16" type="ORF">JBF11_04460</name>
</gene>
<feature type="transmembrane region" description="Helical" evidence="13">
    <location>
        <begin position="33"/>
        <end position="59"/>
    </location>
</feature>
<evidence type="ECO:0000256" key="9">
    <source>
        <dbReference type="ARBA" id="ARBA00023121"/>
    </source>
</evidence>
<comment type="function">
    <text evidence="13">Key component of the F(0) channel; it plays a direct role in translocation across the membrane. A homomeric c-ring of between 10-14 subunits forms the central stalk rotor element with the F(1) delta and epsilon subunits.</text>
</comment>
<keyword evidence="9 13" id="KW-0446">Lipid-binding</keyword>
<evidence type="ECO:0000256" key="6">
    <source>
        <dbReference type="ARBA" id="ARBA00022781"/>
    </source>
</evidence>
<dbReference type="SUPFAM" id="SSF81333">
    <property type="entry name" value="F1F0 ATP synthase subunit C"/>
    <property type="match status" value="1"/>
</dbReference>
<evidence type="ECO:0000256" key="4">
    <source>
        <dbReference type="ARBA" id="ARBA00022547"/>
    </source>
</evidence>
<evidence type="ECO:0000256" key="12">
    <source>
        <dbReference type="ARBA" id="ARBA00025198"/>
    </source>
</evidence>
<keyword evidence="13" id="KW-1003">Cell membrane</keyword>
<evidence type="ECO:0000256" key="5">
    <source>
        <dbReference type="ARBA" id="ARBA00022692"/>
    </source>
</evidence>
<evidence type="ECO:0000313" key="17">
    <source>
        <dbReference type="Proteomes" id="UP001058120"/>
    </source>
</evidence>
<keyword evidence="7 13" id="KW-1133">Transmembrane helix</keyword>
<dbReference type="NCBIfam" id="TIGR01260">
    <property type="entry name" value="ATP_synt_c"/>
    <property type="match status" value="1"/>
</dbReference>
<dbReference type="EMBL" id="CP065938">
    <property type="protein sequence ID" value="UWX06563.1"/>
    <property type="molecule type" value="Genomic_DNA"/>
</dbReference>
<feature type="transmembrane region" description="Helical" evidence="13">
    <location>
        <begin position="80"/>
        <end position="104"/>
    </location>
</feature>
<dbReference type="HAMAP" id="MF_01396">
    <property type="entry name" value="ATP_synth_c_bact"/>
    <property type="match status" value="1"/>
</dbReference>
<dbReference type="InterPro" id="IPR002379">
    <property type="entry name" value="ATPase_proteolipid_c-like_dom"/>
</dbReference>
<dbReference type="Gene3D" id="1.20.20.10">
    <property type="entry name" value="F1F0 ATP synthase subunit C"/>
    <property type="match status" value="1"/>
</dbReference>
<feature type="chain" id="PRO_5047076316" description="ATP synthase subunit c" evidence="14">
    <location>
        <begin position="24"/>
        <end position="106"/>
    </location>
</feature>
<keyword evidence="14" id="KW-0732">Signal</keyword>
<evidence type="ECO:0000256" key="1">
    <source>
        <dbReference type="ARBA" id="ARBA00004141"/>
    </source>
</evidence>
<keyword evidence="5 13" id="KW-0812">Transmembrane</keyword>
<comment type="similarity">
    <text evidence="2 13">Belongs to the ATPase C chain family.</text>
</comment>
<organism evidence="16 17">
    <name type="scientific">Taurinivorans muris</name>
    <dbReference type="NCBI Taxonomy" id="2787751"/>
    <lineage>
        <taxon>Bacteria</taxon>
        <taxon>Pseudomonadati</taxon>
        <taxon>Thermodesulfobacteriota</taxon>
        <taxon>Desulfovibrionia</taxon>
        <taxon>Desulfovibrionales</taxon>
        <taxon>Desulfovibrionaceae</taxon>
        <taxon>Taurinivorans</taxon>
    </lineage>
</organism>
<comment type="subcellular location">
    <subcellularLocation>
        <location evidence="13">Cell membrane</location>
        <topology evidence="13">Multi-pass membrane protein</topology>
    </subcellularLocation>
    <subcellularLocation>
        <location evidence="1">Membrane</location>
        <topology evidence="1">Multi-pass membrane protein</topology>
    </subcellularLocation>
</comment>
<keyword evidence="3 13" id="KW-0813">Transport</keyword>
<evidence type="ECO:0000256" key="14">
    <source>
        <dbReference type="SAM" id="SignalP"/>
    </source>
</evidence>
<keyword evidence="10 13" id="KW-0472">Membrane</keyword>
<dbReference type="InterPro" id="IPR035921">
    <property type="entry name" value="F/V-ATP_Csub_sf"/>
</dbReference>
<evidence type="ECO:0000256" key="2">
    <source>
        <dbReference type="ARBA" id="ARBA00006704"/>
    </source>
</evidence>
<feature type="domain" description="V-ATPase proteolipid subunit C-like" evidence="15">
    <location>
        <begin position="38"/>
        <end position="101"/>
    </location>
</feature>
<sequence>MRKTLLTALNTLMMLSFATVAFAAEGDAFSTGFGLIAIGTALGIGLAAAGCSIGQGLAVKSACEGIARNPEASGKISQSLILGLAFIESLCIYALLIDLILLFVKM</sequence>
<keyword evidence="8 13" id="KW-0406">Ion transport</keyword>
<protein>
    <recommendedName>
        <fullName evidence="13">ATP synthase subunit c</fullName>
    </recommendedName>
    <alternativeName>
        <fullName evidence="13">ATP synthase F(0) sector subunit c</fullName>
    </alternativeName>
    <alternativeName>
        <fullName evidence="13">F-type ATPase subunit c</fullName>
        <shortName evidence="13">F-ATPase subunit c</shortName>
    </alternativeName>
    <alternativeName>
        <fullName evidence="13">Lipid-binding protein</fullName>
    </alternativeName>
</protein>
<proteinExistence type="inferred from homology"/>
<dbReference type="RefSeq" id="WP_334316175.1">
    <property type="nucleotide sequence ID" value="NZ_CP065938.1"/>
</dbReference>
<feature type="site" description="Reversibly protonated during proton transport" evidence="13">
    <location>
        <position position="88"/>
    </location>
</feature>
<comment type="function">
    <text evidence="12 13">F(1)F(0) ATP synthase produces ATP from ADP in the presence of a proton or sodium gradient. F-type ATPases consist of two structural domains, F(1) containing the extramembraneous catalytic core and F(0) containing the membrane proton channel, linked together by a central stalk and a peripheral stalk. During catalysis, ATP synthesis in the catalytic domain of F(1) is coupled via a rotary mechanism of the central stalk subunits to proton translocation.</text>
</comment>
<accession>A0ABY5Y5T0</accession>
<dbReference type="InterPro" id="IPR000454">
    <property type="entry name" value="ATP_synth_F0_csu"/>
</dbReference>
<keyword evidence="4 13" id="KW-0138">CF(0)</keyword>
<name>A0ABY5Y5T0_9BACT</name>
<evidence type="ECO:0000313" key="16">
    <source>
        <dbReference type="EMBL" id="UWX06563.1"/>
    </source>
</evidence>
<keyword evidence="17" id="KW-1185">Reference proteome</keyword>
<keyword evidence="6 13" id="KW-0375">Hydrogen ion transport</keyword>
<reference evidence="16" key="1">
    <citation type="submission" date="2020-12" db="EMBL/GenBank/DDBJ databases">
        <title>Taurinivorans muris gen. nov., sp. nov., fundamental and realized metabolic niche of a ubiquitous sulfidogenic bacterium in the murine intestine.</title>
        <authorList>
            <person name="Ye H."/>
            <person name="Hanson B.T."/>
            <person name="Loy A."/>
        </authorList>
    </citation>
    <scope>NUCLEOTIDE SEQUENCE</scope>
    <source>
        <strain evidence="16">LT0009</strain>
    </source>
</reference>
<dbReference type="PRINTS" id="PR00124">
    <property type="entry name" value="ATPASEC"/>
</dbReference>
<evidence type="ECO:0000256" key="7">
    <source>
        <dbReference type="ARBA" id="ARBA00022989"/>
    </source>
</evidence>
<feature type="signal peptide" evidence="14">
    <location>
        <begin position="1"/>
        <end position="23"/>
    </location>
</feature>
<dbReference type="PROSITE" id="PS00605">
    <property type="entry name" value="ATPASE_C"/>
    <property type="match status" value="1"/>
</dbReference>
<evidence type="ECO:0000256" key="13">
    <source>
        <dbReference type="HAMAP-Rule" id="MF_01396"/>
    </source>
</evidence>
<keyword evidence="11 13" id="KW-0066">ATP synthesis</keyword>
<evidence type="ECO:0000259" key="15">
    <source>
        <dbReference type="Pfam" id="PF00137"/>
    </source>
</evidence>
<dbReference type="InterPro" id="IPR038662">
    <property type="entry name" value="ATP_synth_F0_csu_sf"/>
</dbReference>
<dbReference type="CDD" id="cd18121">
    <property type="entry name" value="ATP-synt_Fo_c"/>
    <property type="match status" value="1"/>
</dbReference>
<evidence type="ECO:0000256" key="10">
    <source>
        <dbReference type="ARBA" id="ARBA00023136"/>
    </source>
</evidence>
<dbReference type="Pfam" id="PF00137">
    <property type="entry name" value="ATP-synt_C"/>
    <property type="match status" value="1"/>
</dbReference>
<evidence type="ECO:0000256" key="3">
    <source>
        <dbReference type="ARBA" id="ARBA00022448"/>
    </source>
</evidence>